<organism evidence="2 3">
    <name type="scientific">Ascobolus immersus RN42</name>
    <dbReference type="NCBI Taxonomy" id="1160509"/>
    <lineage>
        <taxon>Eukaryota</taxon>
        <taxon>Fungi</taxon>
        <taxon>Dikarya</taxon>
        <taxon>Ascomycota</taxon>
        <taxon>Pezizomycotina</taxon>
        <taxon>Pezizomycetes</taxon>
        <taxon>Pezizales</taxon>
        <taxon>Ascobolaceae</taxon>
        <taxon>Ascobolus</taxon>
    </lineage>
</organism>
<name>A0A3N4I743_ASCIM</name>
<evidence type="ECO:0000313" key="2">
    <source>
        <dbReference type="EMBL" id="RPA79930.1"/>
    </source>
</evidence>
<evidence type="ECO:0008006" key="4">
    <source>
        <dbReference type="Google" id="ProtNLM"/>
    </source>
</evidence>
<feature type="chain" id="PRO_5017994808" description="Ubiquitin 3 binding protein But2 C-terminal domain-containing protein" evidence="1">
    <location>
        <begin position="19"/>
        <end position="188"/>
    </location>
</feature>
<keyword evidence="3" id="KW-1185">Reference proteome</keyword>
<gene>
    <name evidence="2" type="ORF">BJ508DRAFT_132586</name>
</gene>
<evidence type="ECO:0000256" key="1">
    <source>
        <dbReference type="SAM" id="SignalP"/>
    </source>
</evidence>
<feature type="signal peptide" evidence="1">
    <location>
        <begin position="1"/>
        <end position="18"/>
    </location>
</feature>
<proteinExistence type="predicted"/>
<dbReference type="AlphaFoldDB" id="A0A3N4I743"/>
<reference evidence="2 3" key="1">
    <citation type="journal article" date="2018" name="Nat. Ecol. Evol.">
        <title>Pezizomycetes genomes reveal the molecular basis of ectomycorrhizal truffle lifestyle.</title>
        <authorList>
            <person name="Murat C."/>
            <person name="Payen T."/>
            <person name="Noel B."/>
            <person name="Kuo A."/>
            <person name="Morin E."/>
            <person name="Chen J."/>
            <person name="Kohler A."/>
            <person name="Krizsan K."/>
            <person name="Balestrini R."/>
            <person name="Da Silva C."/>
            <person name="Montanini B."/>
            <person name="Hainaut M."/>
            <person name="Levati E."/>
            <person name="Barry K.W."/>
            <person name="Belfiori B."/>
            <person name="Cichocki N."/>
            <person name="Clum A."/>
            <person name="Dockter R.B."/>
            <person name="Fauchery L."/>
            <person name="Guy J."/>
            <person name="Iotti M."/>
            <person name="Le Tacon F."/>
            <person name="Lindquist E.A."/>
            <person name="Lipzen A."/>
            <person name="Malagnac F."/>
            <person name="Mello A."/>
            <person name="Molinier V."/>
            <person name="Miyauchi S."/>
            <person name="Poulain J."/>
            <person name="Riccioni C."/>
            <person name="Rubini A."/>
            <person name="Sitrit Y."/>
            <person name="Splivallo R."/>
            <person name="Traeger S."/>
            <person name="Wang M."/>
            <person name="Zifcakova L."/>
            <person name="Wipf D."/>
            <person name="Zambonelli A."/>
            <person name="Paolocci F."/>
            <person name="Nowrousian M."/>
            <person name="Ottonello S."/>
            <person name="Baldrian P."/>
            <person name="Spatafora J.W."/>
            <person name="Henrissat B."/>
            <person name="Nagy L.G."/>
            <person name="Aury J.M."/>
            <person name="Wincker P."/>
            <person name="Grigoriev I.V."/>
            <person name="Bonfante P."/>
            <person name="Martin F.M."/>
        </authorList>
    </citation>
    <scope>NUCLEOTIDE SEQUENCE [LARGE SCALE GENOMIC DNA]</scope>
    <source>
        <strain evidence="2 3">RN42</strain>
    </source>
</reference>
<dbReference type="EMBL" id="ML119693">
    <property type="protein sequence ID" value="RPA79930.1"/>
    <property type="molecule type" value="Genomic_DNA"/>
</dbReference>
<evidence type="ECO:0000313" key="3">
    <source>
        <dbReference type="Proteomes" id="UP000275078"/>
    </source>
</evidence>
<accession>A0A3N4I743</accession>
<protein>
    <recommendedName>
        <fullName evidence="4">Ubiquitin 3 binding protein But2 C-terminal domain-containing protein</fullName>
    </recommendedName>
</protein>
<dbReference type="Proteomes" id="UP000275078">
    <property type="component" value="Unassembled WGS sequence"/>
</dbReference>
<sequence length="188" mass="19993">MRFLSLLSAAVLATAASAAPPSSRLQKRDAFTYRILLTTCLPSYAGPPPTDASTNGTLAYAQPTETQLALLFKSPTDVTPLGVSSFNSTPPFRPNIPNTIEWRVAPGPDTDGRYDLEYSPTILGGNVTNLYDEEFPGEGVDGILIGGVNGAVWRLRVGCVAEEREEETVEFEGVGYACNGAVVCSGIF</sequence>
<keyword evidence="1" id="KW-0732">Signal</keyword>